<name>A0A074Y305_AURPU</name>
<dbReference type="Gene3D" id="1.10.510.10">
    <property type="entry name" value="Transferase(Phosphotransferase) domain 1"/>
    <property type="match status" value="1"/>
</dbReference>
<feature type="region of interest" description="Disordered" evidence="11">
    <location>
        <begin position="1"/>
        <end position="47"/>
    </location>
</feature>
<evidence type="ECO:0000256" key="4">
    <source>
        <dbReference type="ARBA" id="ARBA00022679"/>
    </source>
</evidence>
<feature type="compositionally biased region" description="Polar residues" evidence="11">
    <location>
        <begin position="198"/>
        <end position="207"/>
    </location>
</feature>
<dbReference type="InterPro" id="IPR008271">
    <property type="entry name" value="Ser/Thr_kinase_AS"/>
</dbReference>
<dbReference type="SMART" id="SM00220">
    <property type="entry name" value="S_TKc"/>
    <property type="match status" value="1"/>
</dbReference>
<dbReference type="Gene3D" id="2.60.40.150">
    <property type="entry name" value="C2 domain"/>
    <property type="match status" value="1"/>
</dbReference>
<feature type="compositionally biased region" description="Low complexity" evidence="11">
    <location>
        <begin position="170"/>
        <end position="185"/>
    </location>
</feature>
<dbReference type="GO" id="GO:0005524">
    <property type="term" value="F:ATP binding"/>
    <property type="evidence" value="ECO:0007669"/>
    <property type="project" value="UniProtKB-UniRule"/>
</dbReference>
<gene>
    <name evidence="15" type="ORF">M438DRAFT_342147</name>
</gene>
<feature type="domain" description="Protein kinase" evidence="13">
    <location>
        <begin position="479"/>
        <end position="740"/>
    </location>
</feature>
<proteinExistence type="predicted"/>
<dbReference type="HOGENOM" id="CLU_000288_52_0_1"/>
<dbReference type="EMBL" id="KL584975">
    <property type="protein sequence ID" value="KEQ88572.1"/>
    <property type="molecule type" value="Genomic_DNA"/>
</dbReference>
<evidence type="ECO:0000256" key="5">
    <source>
        <dbReference type="ARBA" id="ARBA00022741"/>
    </source>
</evidence>
<dbReference type="FunFam" id="1.10.510.10:FF:000008">
    <property type="entry name" value="Non-specific serine/threonine protein kinase"/>
    <property type="match status" value="1"/>
</dbReference>
<dbReference type="RefSeq" id="XP_029764759.1">
    <property type="nucleotide sequence ID" value="XM_029904677.1"/>
</dbReference>
<dbReference type="PROSITE" id="PS00107">
    <property type="entry name" value="PROTEIN_KINASE_ATP"/>
    <property type="match status" value="1"/>
</dbReference>
<evidence type="ECO:0000256" key="1">
    <source>
        <dbReference type="ARBA" id="ARBA00012513"/>
    </source>
</evidence>
<evidence type="ECO:0000259" key="13">
    <source>
        <dbReference type="PROSITE" id="PS50011"/>
    </source>
</evidence>
<dbReference type="STRING" id="1043002.A0A074Y305"/>
<dbReference type="PROSITE" id="PS50004">
    <property type="entry name" value="C2"/>
    <property type="match status" value="1"/>
</dbReference>
<comment type="catalytic activity">
    <reaction evidence="8">
        <text>L-threonyl-[protein] + ATP = O-phospho-L-threonyl-[protein] + ADP + H(+)</text>
        <dbReference type="Rhea" id="RHEA:46608"/>
        <dbReference type="Rhea" id="RHEA-COMP:11060"/>
        <dbReference type="Rhea" id="RHEA-COMP:11605"/>
        <dbReference type="ChEBI" id="CHEBI:15378"/>
        <dbReference type="ChEBI" id="CHEBI:30013"/>
        <dbReference type="ChEBI" id="CHEBI:30616"/>
        <dbReference type="ChEBI" id="CHEBI:61977"/>
        <dbReference type="ChEBI" id="CHEBI:456216"/>
        <dbReference type="EC" id="2.7.11.1"/>
    </reaction>
</comment>
<evidence type="ECO:0000313" key="16">
    <source>
        <dbReference type="Proteomes" id="UP000030706"/>
    </source>
</evidence>
<keyword evidence="16" id="KW-1185">Reference proteome</keyword>
<evidence type="ECO:0000259" key="12">
    <source>
        <dbReference type="PROSITE" id="PS50004"/>
    </source>
</evidence>
<feature type="compositionally biased region" description="Polar residues" evidence="11">
    <location>
        <begin position="283"/>
        <end position="294"/>
    </location>
</feature>
<keyword evidence="7 10" id="KW-0067">ATP-binding</keyword>
<evidence type="ECO:0000313" key="15">
    <source>
        <dbReference type="EMBL" id="KEQ88572.1"/>
    </source>
</evidence>
<feature type="compositionally biased region" description="Basic and acidic residues" evidence="11">
    <location>
        <begin position="224"/>
        <end position="237"/>
    </location>
</feature>
<dbReference type="InterPro" id="IPR011009">
    <property type="entry name" value="Kinase-like_dom_sf"/>
</dbReference>
<dbReference type="PROSITE" id="PS51285">
    <property type="entry name" value="AGC_KINASE_CTER"/>
    <property type="match status" value="1"/>
</dbReference>
<evidence type="ECO:0000256" key="11">
    <source>
        <dbReference type="SAM" id="MobiDB-lite"/>
    </source>
</evidence>
<feature type="binding site" evidence="10">
    <location>
        <position position="508"/>
    </location>
    <ligand>
        <name>ATP</name>
        <dbReference type="ChEBI" id="CHEBI:30616"/>
    </ligand>
</feature>
<feature type="region of interest" description="Disordered" evidence="11">
    <location>
        <begin position="356"/>
        <end position="379"/>
    </location>
</feature>
<keyword evidence="3" id="KW-0597">Phosphoprotein</keyword>
<dbReference type="SMART" id="SM00239">
    <property type="entry name" value="C2"/>
    <property type="match status" value="1"/>
</dbReference>
<evidence type="ECO:0000256" key="6">
    <source>
        <dbReference type="ARBA" id="ARBA00022777"/>
    </source>
</evidence>
<evidence type="ECO:0000256" key="7">
    <source>
        <dbReference type="ARBA" id="ARBA00022840"/>
    </source>
</evidence>
<dbReference type="SUPFAM" id="SSF49562">
    <property type="entry name" value="C2 domain (Calcium/lipid-binding domain, CaLB)"/>
    <property type="match status" value="1"/>
</dbReference>
<dbReference type="InterPro" id="IPR017441">
    <property type="entry name" value="Protein_kinase_ATP_BS"/>
</dbReference>
<dbReference type="PANTHER" id="PTHR24351">
    <property type="entry name" value="RIBOSOMAL PROTEIN S6 KINASE"/>
    <property type="match status" value="1"/>
</dbReference>
<dbReference type="PROSITE" id="PS00108">
    <property type="entry name" value="PROTEIN_KINASE_ST"/>
    <property type="match status" value="1"/>
</dbReference>
<dbReference type="InterPro" id="IPR000719">
    <property type="entry name" value="Prot_kinase_dom"/>
</dbReference>
<protein>
    <recommendedName>
        <fullName evidence="1">non-specific serine/threonine protein kinase</fullName>
        <ecNumber evidence="1">2.7.11.1</ecNumber>
    </recommendedName>
</protein>
<dbReference type="FunFam" id="3.30.200.20:FF:000116">
    <property type="entry name" value="Non-specific serine/threonine protein kinase"/>
    <property type="match status" value="1"/>
</dbReference>
<feature type="region of interest" description="Disordered" evidence="11">
    <location>
        <begin position="833"/>
        <end position="881"/>
    </location>
</feature>
<dbReference type="Gene3D" id="3.30.200.20">
    <property type="entry name" value="Phosphorylase Kinase, domain 1"/>
    <property type="match status" value="1"/>
</dbReference>
<evidence type="ECO:0000256" key="10">
    <source>
        <dbReference type="PROSITE-ProRule" id="PRU10141"/>
    </source>
</evidence>
<feature type="region of interest" description="Disordered" evidence="11">
    <location>
        <begin position="62"/>
        <end position="294"/>
    </location>
</feature>
<dbReference type="InterPro" id="IPR000961">
    <property type="entry name" value="AGC-kinase_C"/>
</dbReference>
<dbReference type="InterPro" id="IPR035892">
    <property type="entry name" value="C2_domain_sf"/>
</dbReference>
<dbReference type="EC" id="2.7.11.1" evidence="1"/>
<dbReference type="Proteomes" id="UP000030706">
    <property type="component" value="Unassembled WGS sequence"/>
</dbReference>
<keyword evidence="4" id="KW-0808">Transferase</keyword>
<dbReference type="PROSITE" id="PS50011">
    <property type="entry name" value="PROTEIN_KINASE_DOM"/>
    <property type="match status" value="1"/>
</dbReference>
<dbReference type="GO" id="GO:0004674">
    <property type="term" value="F:protein serine/threonine kinase activity"/>
    <property type="evidence" value="ECO:0007669"/>
    <property type="project" value="UniProtKB-KW"/>
</dbReference>
<dbReference type="Pfam" id="PF00069">
    <property type="entry name" value="Pkinase"/>
    <property type="match status" value="1"/>
</dbReference>
<evidence type="ECO:0000256" key="8">
    <source>
        <dbReference type="ARBA" id="ARBA00047899"/>
    </source>
</evidence>
<keyword evidence="5 10" id="KW-0547">Nucleotide-binding</keyword>
<dbReference type="InterPro" id="IPR000008">
    <property type="entry name" value="C2_dom"/>
</dbReference>
<feature type="domain" description="AGC-kinase C-terminal" evidence="14">
    <location>
        <begin position="741"/>
        <end position="827"/>
    </location>
</feature>
<dbReference type="SMART" id="SM00133">
    <property type="entry name" value="S_TK_X"/>
    <property type="match status" value="1"/>
</dbReference>
<feature type="compositionally biased region" description="Polar residues" evidence="11">
    <location>
        <begin position="76"/>
        <end position="93"/>
    </location>
</feature>
<organism evidence="15 16">
    <name type="scientific">Aureobasidium pullulans EXF-150</name>
    <dbReference type="NCBI Taxonomy" id="1043002"/>
    <lineage>
        <taxon>Eukaryota</taxon>
        <taxon>Fungi</taxon>
        <taxon>Dikarya</taxon>
        <taxon>Ascomycota</taxon>
        <taxon>Pezizomycotina</taxon>
        <taxon>Dothideomycetes</taxon>
        <taxon>Dothideomycetidae</taxon>
        <taxon>Dothideales</taxon>
        <taxon>Saccotheciaceae</taxon>
        <taxon>Aureobasidium</taxon>
    </lineage>
</organism>
<dbReference type="OrthoDB" id="63267at2759"/>
<feature type="domain" description="C2" evidence="12">
    <location>
        <begin position="274"/>
        <end position="444"/>
    </location>
</feature>
<evidence type="ECO:0000259" key="14">
    <source>
        <dbReference type="PROSITE" id="PS51285"/>
    </source>
</evidence>
<dbReference type="Pfam" id="PF00168">
    <property type="entry name" value="C2"/>
    <property type="match status" value="1"/>
</dbReference>
<evidence type="ECO:0000256" key="9">
    <source>
        <dbReference type="ARBA" id="ARBA00048679"/>
    </source>
</evidence>
<dbReference type="Pfam" id="PF00433">
    <property type="entry name" value="Pkinase_C"/>
    <property type="match status" value="1"/>
</dbReference>
<sequence length="881" mass="95405">MADANRLRPTSTRAPDEDSDHVGSGASTPPGGVSTPRPDFTDKRQPGLAHAYFAQVCDSLRAPFTPSTHPARPSALSRTLTHGSSLNMDPSSHPSATASVGAPPPTAPSSPKSSSRAGSQGPPLLSHEQGDSALPSYPTPPLSSASSLHGQQVDGDGSAEVQTPVERSISASPARLRSSTLSSSTVDTVVSKPHVSAHISSPATQPITVPDSAHASSLSPEPELLDRQSKELTEDSKSTPPRTPRALSHNETAPAVEDTPAPAAPPIPKVEKSSRSSSNQSNGQPTVGTTKGQLSVNIVQGRGLRPSTAPYVVCIYQLNEDISGGAEADAMDTKTQEQDGNQDENLARGVAMKRMGSDSGKPMSIPGLGSRQTSQTDISKLKDAASDHLVTEPLWNHKAVFDVVGDQSELDISVYDKKNQEAFIGHVRFSPNLENYDTPHETWFKLKPREGETDNVSGEIQLRLSFQKTDKKTYGPEDFEILRLIGKGTFGQVFQVRKKDTQRIYAMKVLSKKVIIQKKEIAHTIGERNILVRTATAESPFIVGLKFSFQTPADLYLVTDYMSGGELFWHLQREGRFHEGRAKFYIAELILALRHLHQHDIVYRDLKPENILLDANGHIALCDFGLSKANLSKGDTTNTFCGTTEYLAPEVLLDEQGYTKMVDFWSLGVLVFEMCCGWSPFYAEDTQQMYKNIAFGKVRFPRDALSTEGRNFVKGLLNRNPNHRLGAKADADELMAHAFFADVDWDALGRKALVPPFKPKLKGELDVSNFDPEFTNALSSGNSSSLNARAAALASGVNPASTPLSPTLQTAFKGFTFVDESTLDRQFGNDTAHLQQAQQESQEDNDELKKTASGGSKGERMSGVVSSTNEPQGIFNDGMDV</sequence>
<comment type="catalytic activity">
    <reaction evidence="9">
        <text>L-seryl-[protein] + ATP = O-phospho-L-seryl-[protein] + ADP + H(+)</text>
        <dbReference type="Rhea" id="RHEA:17989"/>
        <dbReference type="Rhea" id="RHEA-COMP:9863"/>
        <dbReference type="Rhea" id="RHEA-COMP:11604"/>
        <dbReference type="ChEBI" id="CHEBI:15378"/>
        <dbReference type="ChEBI" id="CHEBI:29999"/>
        <dbReference type="ChEBI" id="CHEBI:30616"/>
        <dbReference type="ChEBI" id="CHEBI:83421"/>
        <dbReference type="ChEBI" id="CHEBI:456216"/>
        <dbReference type="EC" id="2.7.11.1"/>
    </reaction>
</comment>
<dbReference type="GO" id="GO:0106310">
    <property type="term" value="F:protein serine kinase activity"/>
    <property type="evidence" value="ECO:0007669"/>
    <property type="project" value="RHEA"/>
</dbReference>
<dbReference type="GeneID" id="40746983"/>
<feature type="compositionally biased region" description="Low complexity" evidence="11">
    <location>
        <begin position="109"/>
        <end position="119"/>
    </location>
</feature>
<dbReference type="AlphaFoldDB" id="A0A074Y305"/>
<evidence type="ECO:0000256" key="2">
    <source>
        <dbReference type="ARBA" id="ARBA00022527"/>
    </source>
</evidence>
<dbReference type="SUPFAM" id="SSF56112">
    <property type="entry name" value="Protein kinase-like (PK-like)"/>
    <property type="match status" value="1"/>
</dbReference>
<dbReference type="InterPro" id="IPR017892">
    <property type="entry name" value="Pkinase_C"/>
</dbReference>
<reference evidence="15 16" key="1">
    <citation type="journal article" date="2014" name="BMC Genomics">
        <title>Genome sequencing of four Aureobasidium pullulans varieties: biotechnological potential, stress tolerance, and description of new species.</title>
        <authorList>
            <person name="Gostin Ar C."/>
            <person name="Ohm R.A."/>
            <person name="Kogej T."/>
            <person name="Sonjak S."/>
            <person name="Turk M."/>
            <person name="Zajc J."/>
            <person name="Zalar P."/>
            <person name="Grube M."/>
            <person name="Sun H."/>
            <person name="Han J."/>
            <person name="Sharma A."/>
            <person name="Chiniquy J."/>
            <person name="Ngan C.Y."/>
            <person name="Lipzen A."/>
            <person name="Barry K."/>
            <person name="Grigoriev I.V."/>
            <person name="Gunde-Cimerman N."/>
        </authorList>
    </citation>
    <scope>NUCLEOTIDE SEQUENCE [LARGE SCALE GENOMIC DNA]</scope>
    <source>
        <strain evidence="15 16">EXF-150</strain>
    </source>
</reference>
<keyword evidence="2" id="KW-0723">Serine/threonine-protein kinase</keyword>
<accession>A0A074Y305</accession>
<keyword evidence="6 15" id="KW-0418">Kinase</keyword>
<evidence type="ECO:0000256" key="3">
    <source>
        <dbReference type="ARBA" id="ARBA00022553"/>
    </source>
</evidence>